<dbReference type="GeneID" id="63210469"/>
<organism evidence="1 2">
    <name type="scientific">Mycobacterium phage Estes</name>
    <dbReference type="NCBI Taxonomy" id="2759459"/>
    <lineage>
        <taxon>Viruses</taxon>
        <taxon>Duplodnaviria</taxon>
        <taxon>Heunggongvirae</taxon>
        <taxon>Uroviricota</taxon>
        <taxon>Caudoviricetes</taxon>
        <taxon>Vilmaviridae</taxon>
        <taxon>Mclasvirinae</taxon>
        <taxon>Reyvirus</taxon>
        <taxon>Reyvirus estes</taxon>
    </lineage>
</organism>
<protein>
    <submittedName>
        <fullName evidence="1">Uncharacterized protein</fullName>
    </submittedName>
</protein>
<dbReference type="RefSeq" id="YP_010013831.1">
    <property type="nucleotide sequence ID" value="NC_053514.1"/>
</dbReference>
<evidence type="ECO:0000313" key="1">
    <source>
        <dbReference type="EMBL" id="QNL30785.1"/>
    </source>
</evidence>
<proteinExistence type="predicted"/>
<accession>A0A7G9A2E6</accession>
<sequence>MSDTLYTIDDAVRDVFVQDAGTTFAFNAAWLHEKAKLEDQYSDLSAVPEPLQSFIANIFKTGIEVRDKWQG</sequence>
<dbReference type="EMBL" id="MT657341">
    <property type="protein sequence ID" value="QNL30785.1"/>
    <property type="molecule type" value="Genomic_DNA"/>
</dbReference>
<evidence type="ECO:0000313" key="2">
    <source>
        <dbReference type="Proteomes" id="UP000516127"/>
    </source>
</evidence>
<dbReference type="KEGG" id="vg:63210469"/>
<name>A0A7G9A2E6_9CAUD</name>
<keyword evidence="2" id="KW-1185">Reference proteome</keyword>
<reference evidence="1 2" key="1">
    <citation type="submission" date="2020-06" db="EMBL/GenBank/DDBJ databases">
        <authorList>
            <person name="Allen T."/>
            <person name="Groscost A."/>
            <person name="Boice M."/>
            <person name="Bramwell-Butcher J."/>
            <person name="Davis-Nicholson M."/>
            <person name="Dedinsky M."/>
            <person name="DeKlotz J."/>
            <person name="Gardner J."/>
            <person name="Grosser P."/>
            <person name="Husler K."/>
            <person name="Lau J.R."/>
            <person name="Monlux M."/>
            <person name="Schlesinger M.K."/>
            <person name="Scholes A."/>
            <person name="Waughman L."/>
            <person name="Poxleitner M.K."/>
            <person name="Anders K.R."/>
            <person name="Garlena R.A."/>
            <person name="Russell D.A."/>
            <person name="Pope W.H."/>
            <person name="Jacobs-Sera D."/>
            <person name="Hatfull G.F."/>
        </authorList>
    </citation>
    <scope>NUCLEOTIDE SEQUENCE [LARGE SCALE GENOMIC DNA]</scope>
</reference>
<dbReference type="Proteomes" id="UP000516127">
    <property type="component" value="Genome"/>
</dbReference>
<gene>
    <name evidence="1" type="primary">76</name>
    <name evidence="1" type="ORF">SEA_ESTES_76</name>
</gene>